<dbReference type="Gene3D" id="2.60.40.10">
    <property type="entry name" value="Immunoglobulins"/>
    <property type="match status" value="1"/>
</dbReference>
<feature type="chain" id="PRO_5010187366" evidence="1">
    <location>
        <begin position="38"/>
        <end position="1087"/>
    </location>
</feature>
<evidence type="ECO:0000313" key="5">
    <source>
        <dbReference type="EMBL" id="SEN15770.1"/>
    </source>
</evidence>
<dbReference type="InterPro" id="IPR008928">
    <property type="entry name" value="6-hairpin_glycosidase_sf"/>
</dbReference>
<dbReference type="Pfam" id="PF17678">
    <property type="entry name" value="Glyco_hydro_92N"/>
    <property type="match status" value="1"/>
</dbReference>
<evidence type="ECO:0000259" key="3">
    <source>
        <dbReference type="Pfam" id="PF10633"/>
    </source>
</evidence>
<dbReference type="PANTHER" id="PTHR12143:SF39">
    <property type="entry name" value="SECRETED PROTEIN"/>
    <property type="match status" value="1"/>
</dbReference>
<dbReference type="Gene3D" id="2.70.98.10">
    <property type="match status" value="1"/>
</dbReference>
<evidence type="ECO:0000313" key="6">
    <source>
        <dbReference type="Proteomes" id="UP000181951"/>
    </source>
</evidence>
<keyword evidence="1" id="KW-0732">Signal</keyword>
<evidence type="ECO:0000256" key="1">
    <source>
        <dbReference type="SAM" id="SignalP"/>
    </source>
</evidence>
<dbReference type="NCBIfam" id="TIGR01180">
    <property type="entry name" value="aman2_put"/>
    <property type="match status" value="1"/>
</dbReference>
<dbReference type="Gene3D" id="1.20.1050.60">
    <property type="entry name" value="alpha-1,2-mannosidase"/>
    <property type="match status" value="1"/>
</dbReference>
<protein>
    <submittedName>
        <fullName evidence="5">Alpha-1,2-mannosidase, putative</fullName>
    </submittedName>
</protein>
<feature type="domain" description="Glycosyl hydrolase family 92" evidence="2">
    <location>
        <begin position="283"/>
        <end position="762"/>
    </location>
</feature>
<feature type="domain" description="Alpha-galactosidase NEW3" evidence="3">
    <location>
        <begin position="799"/>
        <end position="869"/>
    </location>
</feature>
<dbReference type="InterPro" id="IPR018905">
    <property type="entry name" value="A-galactase_NEW3"/>
</dbReference>
<dbReference type="SUPFAM" id="SSF48208">
    <property type="entry name" value="Six-hairpin glycosidases"/>
    <property type="match status" value="1"/>
</dbReference>
<organism evidence="5 6">
    <name type="scientific">Actinacidiphila rubida</name>
    <dbReference type="NCBI Taxonomy" id="310780"/>
    <lineage>
        <taxon>Bacteria</taxon>
        <taxon>Bacillati</taxon>
        <taxon>Actinomycetota</taxon>
        <taxon>Actinomycetes</taxon>
        <taxon>Kitasatosporales</taxon>
        <taxon>Streptomycetaceae</taxon>
        <taxon>Actinacidiphila</taxon>
    </lineage>
</organism>
<dbReference type="InterPro" id="IPR041371">
    <property type="entry name" value="GH92_N"/>
</dbReference>
<dbReference type="GO" id="GO:0005829">
    <property type="term" value="C:cytosol"/>
    <property type="evidence" value="ECO:0007669"/>
    <property type="project" value="TreeGrafter"/>
</dbReference>
<dbReference type="STRING" id="310780.SAMN05216267_100271"/>
<dbReference type="GO" id="GO:0005975">
    <property type="term" value="P:carbohydrate metabolic process"/>
    <property type="evidence" value="ECO:0007669"/>
    <property type="project" value="InterPro"/>
</dbReference>
<dbReference type="GO" id="GO:0006516">
    <property type="term" value="P:glycoprotein catabolic process"/>
    <property type="evidence" value="ECO:0007669"/>
    <property type="project" value="TreeGrafter"/>
</dbReference>
<dbReference type="InterPro" id="IPR012939">
    <property type="entry name" value="Glyco_hydro_92"/>
</dbReference>
<dbReference type="Gene3D" id="3.30.2080.10">
    <property type="entry name" value="GH92 mannosidase domain"/>
    <property type="match status" value="1"/>
</dbReference>
<dbReference type="Pfam" id="PF07971">
    <property type="entry name" value="Glyco_hydro_92"/>
    <property type="match status" value="1"/>
</dbReference>
<gene>
    <name evidence="5" type="ORF">SAMN05216267_100271</name>
</gene>
<dbReference type="GO" id="GO:0000224">
    <property type="term" value="F:peptide-N4-(N-acetyl-beta-glucosaminyl)asparagine amidase activity"/>
    <property type="evidence" value="ECO:0007669"/>
    <property type="project" value="TreeGrafter"/>
</dbReference>
<dbReference type="AlphaFoldDB" id="A0A1H8E8Q8"/>
<accession>A0A1H8E8Q8</accession>
<evidence type="ECO:0000259" key="4">
    <source>
        <dbReference type="Pfam" id="PF17678"/>
    </source>
</evidence>
<dbReference type="EMBL" id="FODD01000002">
    <property type="protein sequence ID" value="SEN15770.1"/>
    <property type="molecule type" value="Genomic_DNA"/>
</dbReference>
<dbReference type="InterPro" id="IPR005887">
    <property type="entry name" value="GH92_a_mannosidase_put"/>
</dbReference>
<dbReference type="InterPro" id="IPR050883">
    <property type="entry name" value="PNGase"/>
</dbReference>
<dbReference type="InterPro" id="IPR013783">
    <property type="entry name" value="Ig-like_fold"/>
</dbReference>
<dbReference type="FunFam" id="3.30.2080.10:FF:000001">
    <property type="entry name" value="Alpha-1,2-mannosidase subfamily"/>
    <property type="match status" value="1"/>
</dbReference>
<name>A0A1H8E8Q8_9ACTN</name>
<sequence>MRRRVLNVHPMRAALRAVVTSALVLAGLTAVPGAAGAADTASAPADPAALVAPLAGTAAGGGTYPGAALPFGMVQFSPNTESAEGGGYEYTNPKTWGLGLNHLSGPGCAAMGDVTSLPVTGAVKSLDPHADEVTIDHATEDAHPGSYAVDLAGVHTEVTATTRTGWARYTFPAGSTPGVLVSPGGGFRGASAANVDVVGDHTVEGSVGTYGYFNTCPSKSYNHYTVYFSMQFDQPFSSFATGSGTAVRTGQASATGAGSGAYLSFAARDVVAKVGISYVSLDGARGNLAAEGTAGFGFDGVRAAAAAQWNTLLSRVGIQGGTDQQQSTFYTALYHSLLDPNVYSDADGDYTGFDGAVHHEPGGHAHYTAFSMWDTYRAQQQVLDLVAPERVADMAHSLLEDSQQGGWMPKWPYAQYYTNEMVGDPAANLLTDAYLKGLVRPEDVRPIYDALVKNATRLPDPAQTPFEGRTGLAEYLNAGYVPLGSTGDYSTAVSDQLEYGVNDCALSLYAGRLGEHADAARFLDRSQRYRNVVDPQTGFAQPRRADGSWLTPFDPASESGFKEGSAWHYTWLAPQDVTGLANALGGVGPTVAKLDRFFSYGRLAADPAGVAATTWGAEDQYNPDNETDLQAPYLYTYLGQPWKTADVVRAAETLYDTSPTGVTGNDDLGTMSSWYVLSSLGLYPFLAGSDQYTVTSPLFTHAVVHLQQPWYHSPELVIDAPGASAADRYVQGLTIDNAPVNTSVVSHRAIQDGATLHFDLGDRPSDWATGTGTPVSACAATPHTADVRVTAVTSTPGAAGDAGTMTVRLTNAGDSAATHVTIGAQGPWPVPAATLPAIAPGHSATVTLQVAPPPDTKPGSYPVTVTADWAGNGGSGRALTTFSTARYQVAANSLPQLFDTVGTSPDADRSVGNLDGGHNSLSRDALAAAGLTPGATVNVGGAALTWPASTAGQPDDVVAAGQAIRPAAPGSADTLAFLATAGSGGPVTATGQIVYTDGTVQPYTLHVSDWTMHHDQDQLLAGETVAAKTAYRNLASGPQQTSTYVFGVTVPVDASRTVASVVLPSGYSGRLNLFAMGLAHAQAAPTP</sequence>
<dbReference type="GO" id="GO:0030246">
    <property type="term" value="F:carbohydrate binding"/>
    <property type="evidence" value="ECO:0007669"/>
    <property type="project" value="InterPro"/>
</dbReference>
<evidence type="ECO:0000259" key="2">
    <source>
        <dbReference type="Pfam" id="PF07971"/>
    </source>
</evidence>
<keyword evidence="6" id="KW-1185">Reference proteome</keyword>
<feature type="domain" description="Glycosyl hydrolase family 92 N-terminal" evidence="4">
    <location>
        <begin position="51"/>
        <end position="277"/>
    </location>
</feature>
<dbReference type="InterPro" id="IPR014718">
    <property type="entry name" value="GH-type_carb-bd"/>
</dbReference>
<reference evidence="5 6" key="1">
    <citation type="submission" date="2016-10" db="EMBL/GenBank/DDBJ databases">
        <authorList>
            <person name="de Groot N.N."/>
        </authorList>
    </citation>
    <scope>NUCLEOTIDE SEQUENCE [LARGE SCALE GENOMIC DNA]</scope>
    <source>
        <strain evidence="5 6">CGMCC 4.2026</strain>
    </source>
</reference>
<dbReference type="Proteomes" id="UP000181951">
    <property type="component" value="Unassembled WGS sequence"/>
</dbReference>
<dbReference type="Gene3D" id="1.20.1610.10">
    <property type="entry name" value="alpha-1,2-mannosidases domains"/>
    <property type="match status" value="1"/>
</dbReference>
<feature type="signal peptide" evidence="1">
    <location>
        <begin position="1"/>
        <end position="37"/>
    </location>
</feature>
<proteinExistence type="predicted"/>
<dbReference type="PANTHER" id="PTHR12143">
    <property type="entry name" value="PEPTIDE N-GLYCANASE PNGASE -RELATED"/>
    <property type="match status" value="1"/>
</dbReference>
<dbReference type="Pfam" id="PF10633">
    <property type="entry name" value="NPCBM_assoc"/>
    <property type="match status" value="1"/>
</dbReference>